<dbReference type="AlphaFoldDB" id="A0A8J6EDP1"/>
<dbReference type="Proteomes" id="UP000770717">
    <property type="component" value="Unassembled WGS sequence"/>
</dbReference>
<protein>
    <submittedName>
        <fullName evidence="1">Uncharacterized protein</fullName>
    </submittedName>
</protein>
<name>A0A8J6EDP1_ELECQ</name>
<gene>
    <name evidence="1" type="ORF">GDO78_015521</name>
</gene>
<reference evidence="1" key="1">
    <citation type="thesis" date="2020" institute="ProQuest LLC" country="789 East Eisenhower Parkway, Ann Arbor, MI, USA">
        <title>Comparative Genomics and Chromosome Evolution.</title>
        <authorList>
            <person name="Mudd A.B."/>
        </authorList>
    </citation>
    <scope>NUCLEOTIDE SEQUENCE</scope>
    <source>
        <strain evidence="1">HN-11 Male</strain>
        <tissue evidence="1">Kidney and liver</tissue>
    </source>
</reference>
<comment type="caution">
    <text evidence="1">The sequence shown here is derived from an EMBL/GenBank/DDBJ whole genome shotgun (WGS) entry which is preliminary data.</text>
</comment>
<sequence>MAAAFTLLQQYPYKNKNPRTLFSIPKVKKYLLPPFFFFEQRFYLKNPCALFKCNLRKPSLGLGGVDDHKVYKS</sequence>
<proteinExistence type="predicted"/>
<dbReference type="EMBL" id="WNTK01001591">
    <property type="protein sequence ID" value="KAG9467145.1"/>
    <property type="molecule type" value="Genomic_DNA"/>
</dbReference>
<organism evidence="1 2">
    <name type="scientific">Eleutherodactylus coqui</name>
    <name type="common">Puerto Rican coqui</name>
    <dbReference type="NCBI Taxonomy" id="57060"/>
    <lineage>
        <taxon>Eukaryota</taxon>
        <taxon>Metazoa</taxon>
        <taxon>Chordata</taxon>
        <taxon>Craniata</taxon>
        <taxon>Vertebrata</taxon>
        <taxon>Euteleostomi</taxon>
        <taxon>Amphibia</taxon>
        <taxon>Batrachia</taxon>
        <taxon>Anura</taxon>
        <taxon>Neobatrachia</taxon>
        <taxon>Hyloidea</taxon>
        <taxon>Eleutherodactylidae</taxon>
        <taxon>Eleutherodactylinae</taxon>
        <taxon>Eleutherodactylus</taxon>
        <taxon>Eleutherodactylus</taxon>
    </lineage>
</organism>
<accession>A0A8J6EDP1</accession>
<evidence type="ECO:0000313" key="2">
    <source>
        <dbReference type="Proteomes" id="UP000770717"/>
    </source>
</evidence>
<keyword evidence="2" id="KW-1185">Reference proteome</keyword>
<evidence type="ECO:0000313" key="1">
    <source>
        <dbReference type="EMBL" id="KAG9467145.1"/>
    </source>
</evidence>